<accession>A0A7X3C2K4</accession>
<evidence type="ECO:0000313" key="7">
    <source>
        <dbReference type="Proteomes" id="UP000466388"/>
    </source>
</evidence>
<name>A0A7X3C2K4_9LACO</name>
<keyword evidence="2" id="KW-0479">Metal-binding</keyword>
<feature type="domain" description="Peptidase M10 metallopeptidase" evidence="5">
    <location>
        <begin position="134"/>
        <end position="215"/>
    </location>
</feature>
<evidence type="ECO:0000256" key="1">
    <source>
        <dbReference type="ARBA" id="ARBA00022670"/>
    </source>
</evidence>
<comment type="caution">
    <text evidence="6">The sequence shown here is derived from an EMBL/GenBank/DDBJ whole genome shotgun (WGS) entry which is preliminary data.</text>
</comment>
<dbReference type="GO" id="GO:0006508">
    <property type="term" value="P:proteolysis"/>
    <property type="evidence" value="ECO:0007669"/>
    <property type="project" value="UniProtKB-KW"/>
</dbReference>
<dbReference type="Gene3D" id="3.40.390.10">
    <property type="entry name" value="Collagenase (Catalytic Domain)"/>
    <property type="match status" value="1"/>
</dbReference>
<dbReference type="SUPFAM" id="SSF55486">
    <property type="entry name" value="Metalloproteases ('zincins'), catalytic domain"/>
    <property type="match status" value="1"/>
</dbReference>
<evidence type="ECO:0000259" key="5">
    <source>
        <dbReference type="Pfam" id="PF00413"/>
    </source>
</evidence>
<keyword evidence="3" id="KW-0378">Hydrolase</keyword>
<evidence type="ECO:0000256" key="3">
    <source>
        <dbReference type="ARBA" id="ARBA00022801"/>
    </source>
</evidence>
<evidence type="ECO:0000256" key="2">
    <source>
        <dbReference type="ARBA" id="ARBA00022723"/>
    </source>
</evidence>
<gene>
    <name evidence="6" type="ORF">GM612_03120</name>
</gene>
<reference evidence="6 7" key="1">
    <citation type="submission" date="2019-11" db="EMBL/GenBank/DDBJ databases">
        <title>Lactobacillus sp. nov. CRM56-3, isolated from fermented tea leaves.</title>
        <authorList>
            <person name="Phuengjayaem S."/>
            <person name="Tanasupawat S."/>
        </authorList>
    </citation>
    <scope>NUCLEOTIDE SEQUENCE [LARGE SCALE GENOMIC DNA]</scope>
    <source>
        <strain evidence="6 7">CRM56-3</strain>
    </source>
</reference>
<dbReference type="RefSeq" id="WP_155430939.1">
    <property type="nucleotide sequence ID" value="NZ_WNJO01000003.1"/>
</dbReference>
<keyword evidence="4" id="KW-0862">Zinc</keyword>
<proteinExistence type="predicted"/>
<protein>
    <submittedName>
        <fullName evidence="6">Matrixin family metalloprotease</fullName>
    </submittedName>
</protein>
<evidence type="ECO:0000313" key="6">
    <source>
        <dbReference type="EMBL" id="MTV81646.1"/>
    </source>
</evidence>
<dbReference type="GO" id="GO:0008270">
    <property type="term" value="F:zinc ion binding"/>
    <property type="evidence" value="ECO:0007669"/>
    <property type="project" value="InterPro"/>
</dbReference>
<dbReference type="AlphaFoldDB" id="A0A7X3C2K4"/>
<organism evidence="6 7">
    <name type="scientific">Secundilactobacillus folii</name>
    <dbReference type="NCBI Taxonomy" id="2678357"/>
    <lineage>
        <taxon>Bacteria</taxon>
        <taxon>Bacillati</taxon>
        <taxon>Bacillota</taxon>
        <taxon>Bacilli</taxon>
        <taxon>Lactobacillales</taxon>
        <taxon>Lactobacillaceae</taxon>
        <taxon>Secundilactobacillus</taxon>
    </lineage>
</organism>
<dbReference type="InterPro" id="IPR001818">
    <property type="entry name" value="Pept_M10_metallopeptidase"/>
</dbReference>
<keyword evidence="7" id="KW-1185">Reference proteome</keyword>
<dbReference type="InterPro" id="IPR024079">
    <property type="entry name" value="MetalloPept_cat_dom_sf"/>
</dbReference>
<keyword evidence="6" id="KW-0482">Metalloprotease</keyword>
<sequence>MRHWMILMLTTIIGVIGFSTIDAAQTTVQPSASVLSRSRHYYLAHEDALLNLYDIDQGFQTAFDSHNKVWVYDQTRQPPLAKSIRVAENNWNHALGKKVFVKGSKRHHTLVVKLTTNHQNQQSAEVAWWQPLSQTVLIDQNAYLGEKQTISKYMKANVARSGADDTTAVDSLIDASVANTARQVEYARIITHEFGHVLGLLHSKKATDLMYAGLSFTDIYQYAKVVQPQIWQNPLSKMDINRGKLALKLIT</sequence>
<dbReference type="Pfam" id="PF00413">
    <property type="entry name" value="Peptidase_M10"/>
    <property type="match status" value="1"/>
</dbReference>
<dbReference type="EMBL" id="WNJO01000003">
    <property type="protein sequence ID" value="MTV81646.1"/>
    <property type="molecule type" value="Genomic_DNA"/>
</dbReference>
<dbReference type="GO" id="GO:0004222">
    <property type="term" value="F:metalloendopeptidase activity"/>
    <property type="evidence" value="ECO:0007669"/>
    <property type="project" value="InterPro"/>
</dbReference>
<keyword evidence="1 6" id="KW-0645">Protease</keyword>
<dbReference type="Proteomes" id="UP000466388">
    <property type="component" value="Unassembled WGS sequence"/>
</dbReference>
<evidence type="ECO:0000256" key="4">
    <source>
        <dbReference type="ARBA" id="ARBA00022833"/>
    </source>
</evidence>
<dbReference type="GO" id="GO:0031012">
    <property type="term" value="C:extracellular matrix"/>
    <property type="evidence" value="ECO:0007669"/>
    <property type="project" value="InterPro"/>
</dbReference>